<dbReference type="Proteomes" id="UP000199144">
    <property type="component" value="Unassembled WGS sequence"/>
</dbReference>
<dbReference type="STRING" id="254406.SAMN04488042_104123"/>
<dbReference type="RefSeq" id="WP_093094011.1">
    <property type="nucleotide sequence ID" value="NZ_FOTQ01000004.1"/>
</dbReference>
<organism evidence="1 2">
    <name type="scientific">Shimia aestuarii</name>
    <dbReference type="NCBI Taxonomy" id="254406"/>
    <lineage>
        <taxon>Bacteria</taxon>
        <taxon>Pseudomonadati</taxon>
        <taxon>Pseudomonadota</taxon>
        <taxon>Alphaproteobacteria</taxon>
        <taxon>Rhodobacterales</taxon>
        <taxon>Roseobacteraceae</taxon>
    </lineage>
</organism>
<keyword evidence="2" id="KW-1185">Reference proteome</keyword>
<sequence length="197" mass="21838">MTLQNRVQPTGEILAHPARGRFMGNRGILHDTKELTHRRWRHKAWVCCVLNFKGRRRTLMSPGRYTELFFHDEAVALAAGHRPCGECRRSDYTSFLAAAGHTGPIAAFDAKLHAARAIPRRYTQRRHMTEAATLPDGTFILHDTGPALLWQDALLPFHPSGYGAPQCRPNGQVTVLTPEPTLAALRAGYIPDVAGSP</sequence>
<accession>A0A1I4NDU8</accession>
<gene>
    <name evidence="1" type="ORF">SAMN04488042_104123</name>
</gene>
<protein>
    <recommendedName>
        <fullName evidence="3">Metal binding domain of Ada</fullName>
    </recommendedName>
</protein>
<evidence type="ECO:0000313" key="1">
    <source>
        <dbReference type="EMBL" id="SFM13383.1"/>
    </source>
</evidence>
<proteinExistence type="predicted"/>
<evidence type="ECO:0000313" key="2">
    <source>
        <dbReference type="Proteomes" id="UP000199144"/>
    </source>
</evidence>
<name>A0A1I4NDU8_9RHOB</name>
<dbReference type="OrthoDB" id="894286at2"/>
<dbReference type="AlphaFoldDB" id="A0A1I4NDU8"/>
<evidence type="ECO:0008006" key="3">
    <source>
        <dbReference type="Google" id="ProtNLM"/>
    </source>
</evidence>
<dbReference type="EMBL" id="FOTQ01000004">
    <property type="protein sequence ID" value="SFM13383.1"/>
    <property type="molecule type" value="Genomic_DNA"/>
</dbReference>
<reference evidence="1 2" key="1">
    <citation type="submission" date="2016-10" db="EMBL/GenBank/DDBJ databases">
        <authorList>
            <person name="de Groot N.N."/>
        </authorList>
    </citation>
    <scope>NUCLEOTIDE SEQUENCE [LARGE SCALE GENOMIC DNA]</scope>
    <source>
        <strain evidence="1 2">DSM 15283</strain>
    </source>
</reference>